<evidence type="ECO:0000259" key="3">
    <source>
        <dbReference type="Pfam" id="PF03330"/>
    </source>
</evidence>
<dbReference type="InterPro" id="IPR051477">
    <property type="entry name" value="Expansin_CellWall"/>
</dbReference>
<dbReference type="AlphaFoldDB" id="A0A4P9Y574"/>
<dbReference type="InterPro" id="IPR036908">
    <property type="entry name" value="RlpA-like_sf"/>
</dbReference>
<reference evidence="5" key="1">
    <citation type="journal article" date="2018" name="Nat. Microbiol.">
        <title>Leveraging single-cell genomics to expand the fungal tree of life.</title>
        <authorList>
            <person name="Ahrendt S.R."/>
            <person name="Quandt C.A."/>
            <person name="Ciobanu D."/>
            <person name="Clum A."/>
            <person name="Salamov A."/>
            <person name="Andreopoulos B."/>
            <person name="Cheng J.F."/>
            <person name="Woyke T."/>
            <person name="Pelin A."/>
            <person name="Henrissat B."/>
            <person name="Reynolds N.K."/>
            <person name="Benny G.L."/>
            <person name="Smith M.E."/>
            <person name="James T.Y."/>
            <person name="Grigoriev I.V."/>
        </authorList>
    </citation>
    <scope>NUCLEOTIDE SEQUENCE [LARGE SCALE GENOMIC DNA]</scope>
</reference>
<feature type="signal peptide" evidence="2">
    <location>
        <begin position="1"/>
        <end position="20"/>
    </location>
</feature>
<feature type="chain" id="PRO_5020858550" evidence="2">
    <location>
        <begin position="21"/>
        <end position="130"/>
    </location>
</feature>
<dbReference type="Proteomes" id="UP000267251">
    <property type="component" value="Unassembled WGS sequence"/>
</dbReference>
<dbReference type="PANTHER" id="PTHR31836">
    <property type="match status" value="1"/>
</dbReference>
<keyword evidence="5" id="KW-1185">Reference proteome</keyword>
<evidence type="ECO:0000313" key="4">
    <source>
        <dbReference type="EMBL" id="RKP14085.1"/>
    </source>
</evidence>
<dbReference type="PANTHER" id="PTHR31836:SF21">
    <property type="entry name" value="EXPANSIN-LIKE PROTEIN 7"/>
    <property type="match status" value="1"/>
</dbReference>
<evidence type="ECO:0000256" key="2">
    <source>
        <dbReference type="SAM" id="SignalP"/>
    </source>
</evidence>
<sequence length="130" mass="13433">MQNFATVATLLSAIASGAMASPAPFGGDGTFYSPGNDACSKAGHSSSSSDLIAALNVEQFGGHYNGDTDKSQSCYKCAQVKGPKGSVKVQIVDLCPECKHGDLDLSPAAFKTIADPVDGRVPISWTWTSC</sequence>
<name>A0A4P9Y574_9FUNG</name>
<dbReference type="InterPro" id="IPR009009">
    <property type="entry name" value="RlpA-like_DPBB"/>
</dbReference>
<dbReference type="Gene3D" id="2.40.40.10">
    <property type="entry name" value="RlpA-like domain"/>
    <property type="match status" value="1"/>
</dbReference>
<proteinExistence type="predicted"/>
<dbReference type="SUPFAM" id="SSF50685">
    <property type="entry name" value="Barwin-like endoglucanases"/>
    <property type="match status" value="1"/>
</dbReference>
<dbReference type="Pfam" id="PF03330">
    <property type="entry name" value="DPBB_1"/>
    <property type="match status" value="1"/>
</dbReference>
<feature type="domain" description="RlpA-like protein double-psi beta-barrel" evidence="3">
    <location>
        <begin position="69"/>
        <end position="124"/>
    </location>
</feature>
<evidence type="ECO:0000256" key="1">
    <source>
        <dbReference type="ARBA" id="ARBA00022729"/>
    </source>
</evidence>
<dbReference type="OrthoDB" id="406505at2759"/>
<dbReference type="CDD" id="cd22272">
    <property type="entry name" value="DPBB_EXLX1-like"/>
    <property type="match status" value="1"/>
</dbReference>
<organism evidence="4 5">
    <name type="scientific">Piptocephalis cylindrospora</name>
    <dbReference type="NCBI Taxonomy" id="1907219"/>
    <lineage>
        <taxon>Eukaryota</taxon>
        <taxon>Fungi</taxon>
        <taxon>Fungi incertae sedis</taxon>
        <taxon>Zoopagomycota</taxon>
        <taxon>Zoopagomycotina</taxon>
        <taxon>Zoopagomycetes</taxon>
        <taxon>Zoopagales</taxon>
        <taxon>Piptocephalidaceae</taxon>
        <taxon>Piptocephalis</taxon>
    </lineage>
</organism>
<keyword evidence="1 2" id="KW-0732">Signal</keyword>
<evidence type="ECO:0000313" key="5">
    <source>
        <dbReference type="Proteomes" id="UP000267251"/>
    </source>
</evidence>
<accession>A0A4P9Y574</accession>
<protein>
    <submittedName>
        <fullName evidence="4">RlpA-like double-psi beta-barrel-protein domain-containing protein-containing protein</fullName>
    </submittedName>
</protein>
<gene>
    <name evidence="4" type="ORF">BJ684DRAFT_9127</name>
</gene>
<dbReference type="EMBL" id="KZ987888">
    <property type="protein sequence ID" value="RKP14085.1"/>
    <property type="molecule type" value="Genomic_DNA"/>
</dbReference>